<dbReference type="InterPro" id="IPR036866">
    <property type="entry name" value="RibonucZ/Hydroxyglut_hydro"/>
</dbReference>
<keyword evidence="4 6" id="KW-0694">RNA-binding</keyword>
<evidence type="ECO:0000256" key="4">
    <source>
        <dbReference type="ARBA" id="ARBA00022884"/>
    </source>
</evidence>
<keyword evidence="7" id="KW-0175">Coiled coil</keyword>
<comment type="subcellular location">
    <subcellularLocation>
        <location evidence="1 6">Nucleus</location>
    </subcellularLocation>
</comment>
<proteinExistence type="inferred from homology"/>
<evidence type="ECO:0000313" key="11">
    <source>
        <dbReference type="Proteomes" id="UP001190700"/>
    </source>
</evidence>
<dbReference type="Pfam" id="PF10996">
    <property type="entry name" value="Beta-Casp"/>
    <property type="match status" value="1"/>
</dbReference>
<evidence type="ECO:0000256" key="2">
    <source>
        <dbReference type="ARBA" id="ARBA00010624"/>
    </source>
</evidence>
<feature type="coiled-coil region" evidence="7">
    <location>
        <begin position="431"/>
        <end position="458"/>
    </location>
</feature>
<protein>
    <recommendedName>
        <fullName evidence="6">Cleavage and polyadenylation specificity factor subunit 2</fullName>
    </recommendedName>
    <alternativeName>
        <fullName evidence="6">Cleavage and polyadenylation specificity factor 100 kDa subunit</fullName>
    </alternativeName>
</protein>
<dbReference type="FunFam" id="3.60.15.10:FF:000008">
    <property type="entry name" value="Cleavage and polyadenylation specificity factor subunit 2"/>
    <property type="match status" value="1"/>
</dbReference>
<name>A0AAE0FNT8_9CHLO</name>
<dbReference type="Pfam" id="PF07521">
    <property type="entry name" value="RMMBL"/>
    <property type="match status" value="1"/>
</dbReference>
<evidence type="ECO:0000256" key="5">
    <source>
        <dbReference type="ARBA" id="ARBA00023242"/>
    </source>
</evidence>
<dbReference type="GO" id="GO:0003723">
    <property type="term" value="F:RNA binding"/>
    <property type="evidence" value="ECO:0007669"/>
    <property type="project" value="UniProtKB-KW"/>
</dbReference>
<organism evidence="10 11">
    <name type="scientific">Cymbomonas tetramitiformis</name>
    <dbReference type="NCBI Taxonomy" id="36881"/>
    <lineage>
        <taxon>Eukaryota</taxon>
        <taxon>Viridiplantae</taxon>
        <taxon>Chlorophyta</taxon>
        <taxon>Pyramimonadophyceae</taxon>
        <taxon>Pyramimonadales</taxon>
        <taxon>Pyramimonadaceae</taxon>
        <taxon>Cymbomonas</taxon>
    </lineage>
</organism>
<dbReference type="Gene3D" id="3.60.15.10">
    <property type="entry name" value="Ribonuclease Z/Hydroxyacylglutathione hydrolase-like"/>
    <property type="match status" value="1"/>
</dbReference>
<dbReference type="GO" id="GO:0005847">
    <property type="term" value="C:mRNA cleavage and polyadenylation specificity factor complex"/>
    <property type="evidence" value="ECO:0007669"/>
    <property type="project" value="InterPro"/>
</dbReference>
<dbReference type="AlphaFoldDB" id="A0AAE0FNT8"/>
<evidence type="ECO:0000313" key="10">
    <source>
        <dbReference type="EMBL" id="KAK3263037.1"/>
    </source>
</evidence>
<sequence>MDAGTEVQFRPLYGVYSEADPLCYLLKIDGYGILLDCGWTDFLDVSLLEPLKAHINEIDCVLLSHSDTAHLGALPYAVGKLGLDVPIYATSAVMKMGSMYMYDLCWSRREMNLATPFSLDDVDNAFDIFPEKAGGDSSTIGRWRPLKFLQTLRLTDRGQGITITPYNAGRLLGGTVWKITKEDEDIIYAVDYNHKKERHLNGAALEMFNRPALLITDAINALNNPPIRRNKDSEFTDAIVKVLRNNGNVLIPLDTAGRLLEIILVLDTVFNQNKGLSQYKFVLFNDMSYNTLQFAKNHLEWMNESLLRSFDFTRSNAFQSRHLHECHTREMFEGLGRGPKVVLAAMGSLEVGYARELFMSWASNPNNLVAFTDLGQSNTLARHVLEEVAKAPQVQNVKGLHPHATQAQPTRAPTISLTVRQRVQLSPEELASHEEGERRELERKRAEAQELIEASAVAVPNNAADGWTAAAAAAAASANGSAGAKLECTNSATDAVMANVEAGGLSTGAVGASESPLLTPSASGEHNRGRGKARGRWGCLIEGFALPEGAAGPMFPFAEVEREWDEYGEEVFNEDFARDEDAEPEAMDTVTDAHEADSAGPALEMVKEAPTKIVELKAHVVVRCAVLYVEYEGRSDGRSVKTLLSHISPRQLVLVHGTAAATEHLSEHCRRNLPQVSVHGPEALQEIDCSSGCAAYNVKFPEELVNSANFTNVGEGYSVAWLDSMVGSMTKGSRYVPLLPLPADAPPRPHQAALVGSVKLNDFKQKLAAAGIEAEFSTGVLLCGDSVSVRKEASGQLVLEGALSEDYYTIRKLLYDQYYIV</sequence>
<reference evidence="10 11" key="1">
    <citation type="journal article" date="2015" name="Genome Biol. Evol.">
        <title>Comparative Genomics of a Bacterivorous Green Alga Reveals Evolutionary Causalities and Consequences of Phago-Mixotrophic Mode of Nutrition.</title>
        <authorList>
            <person name="Burns J.A."/>
            <person name="Paasch A."/>
            <person name="Narechania A."/>
            <person name="Kim E."/>
        </authorList>
    </citation>
    <scope>NUCLEOTIDE SEQUENCE [LARGE SCALE GENOMIC DNA]</scope>
    <source>
        <strain evidence="10 11">PLY_AMNH</strain>
    </source>
</reference>
<accession>A0AAE0FNT8</accession>
<dbReference type="Pfam" id="PF16661">
    <property type="entry name" value="Lactamase_B_6"/>
    <property type="match status" value="1"/>
</dbReference>
<evidence type="ECO:0000259" key="9">
    <source>
        <dbReference type="SMART" id="SM01027"/>
    </source>
</evidence>
<dbReference type="GO" id="GO:0006398">
    <property type="term" value="P:mRNA 3'-end processing by stem-loop binding and cleavage"/>
    <property type="evidence" value="ECO:0007669"/>
    <property type="project" value="InterPro"/>
</dbReference>
<dbReference type="PANTHER" id="PTHR45922">
    <property type="entry name" value="CLEAVAGE AND POLYADENYLATION SPECIFICITY FACTOR SUBUNIT 2"/>
    <property type="match status" value="1"/>
</dbReference>
<dbReference type="InterPro" id="IPR001279">
    <property type="entry name" value="Metallo-B-lactamas"/>
</dbReference>
<dbReference type="SUPFAM" id="SSF56281">
    <property type="entry name" value="Metallo-hydrolase/oxidoreductase"/>
    <property type="match status" value="1"/>
</dbReference>
<dbReference type="EMBL" id="LGRX02015785">
    <property type="protein sequence ID" value="KAK3263037.1"/>
    <property type="molecule type" value="Genomic_DNA"/>
</dbReference>
<dbReference type="InterPro" id="IPR011108">
    <property type="entry name" value="RMMBL"/>
</dbReference>
<keyword evidence="3 6" id="KW-0507">mRNA processing</keyword>
<dbReference type="InterPro" id="IPR035639">
    <property type="entry name" value="CPSF2_MBL"/>
</dbReference>
<dbReference type="PANTHER" id="PTHR45922:SF1">
    <property type="entry name" value="CLEAVAGE AND POLYADENYLATION SPECIFICITY FACTOR SUBUNIT 2"/>
    <property type="match status" value="1"/>
</dbReference>
<comment type="caution">
    <text evidence="10">The sequence shown here is derived from an EMBL/GenBank/DDBJ whole genome shotgun (WGS) entry which is preliminary data.</text>
</comment>
<dbReference type="InterPro" id="IPR027075">
    <property type="entry name" value="CPSF2"/>
</dbReference>
<gene>
    <name evidence="10" type="ORF">CYMTET_28139</name>
</gene>
<dbReference type="InterPro" id="IPR025069">
    <property type="entry name" value="Cpsf2_C"/>
</dbReference>
<feature type="domain" description="Beta-Casp" evidence="9">
    <location>
        <begin position="259"/>
        <end position="384"/>
    </location>
</feature>
<dbReference type="Proteomes" id="UP001190700">
    <property type="component" value="Unassembled WGS sequence"/>
</dbReference>
<evidence type="ECO:0000256" key="3">
    <source>
        <dbReference type="ARBA" id="ARBA00022664"/>
    </source>
</evidence>
<dbReference type="SMART" id="SM01027">
    <property type="entry name" value="Beta-Casp"/>
    <property type="match status" value="1"/>
</dbReference>
<evidence type="ECO:0000256" key="7">
    <source>
        <dbReference type="SAM" id="Coils"/>
    </source>
</evidence>
<evidence type="ECO:0000256" key="1">
    <source>
        <dbReference type="ARBA" id="ARBA00004123"/>
    </source>
</evidence>
<evidence type="ECO:0000256" key="6">
    <source>
        <dbReference type="RuleBase" id="RU365006"/>
    </source>
</evidence>
<dbReference type="Pfam" id="PF13299">
    <property type="entry name" value="CPSF100_C"/>
    <property type="match status" value="1"/>
</dbReference>
<evidence type="ECO:0000256" key="8">
    <source>
        <dbReference type="SAM" id="MobiDB-lite"/>
    </source>
</evidence>
<comment type="similarity">
    <text evidence="2 6">Belongs to the metallo-beta-lactamase superfamily. RNA-metabolizing metallo-beta-lactamase-like family. CPSF2/YSH1 subfamily.</text>
</comment>
<feature type="region of interest" description="Disordered" evidence="8">
    <location>
        <begin position="510"/>
        <end position="530"/>
    </location>
</feature>
<dbReference type="CDD" id="cd16293">
    <property type="entry name" value="CPSF2-like_MBL-fold"/>
    <property type="match status" value="1"/>
</dbReference>
<keyword evidence="11" id="KW-1185">Reference proteome</keyword>
<dbReference type="InterPro" id="IPR022712">
    <property type="entry name" value="Beta_Casp"/>
</dbReference>
<keyword evidence="5 6" id="KW-0539">Nucleus</keyword>